<evidence type="ECO:0000256" key="1">
    <source>
        <dbReference type="SAM" id="MobiDB-lite"/>
    </source>
</evidence>
<keyword evidence="3" id="KW-1185">Reference proteome</keyword>
<dbReference type="AlphaFoldDB" id="A0A5C5ZUW3"/>
<dbReference type="EMBL" id="SJPN01000017">
    <property type="protein sequence ID" value="TWT91312.1"/>
    <property type="molecule type" value="Genomic_DNA"/>
</dbReference>
<accession>A0A5C5ZUW3</accession>
<dbReference type="RefSeq" id="WP_146523534.1">
    <property type="nucleotide sequence ID" value="NZ_CP151726.1"/>
</dbReference>
<gene>
    <name evidence="2" type="ORF">Pla52n_66460</name>
</gene>
<sequence length="222" mass="23681">MAVRLNVVMVQSPPPLPGASVIAETLVGELIGRPGIDLILVERLDRITESSTDHLTLHSLQGDVAVLDWSSAAEQQTALAQIGIPLRVAPHSLASDSPEPDSNRSVPATVNGSRRLYGFDLSTVQNADRVIKALLELQQTRSVKTFSLGNIPVIQKTAPQKTSDATANTSPASSKISAATTQSPHSPSNRKSNANHPTSTSRPSNDDESLDRLLDELDELDV</sequence>
<feature type="region of interest" description="Disordered" evidence="1">
    <location>
        <begin position="91"/>
        <end position="110"/>
    </location>
</feature>
<dbReference type="OrthoDB" id="290280at2"/>
<organism evidence="2 3">
    <name type="scientific">Stieleria varia</name>
    <dbReference type="NCBI Taxonomy" id="2528005"/>
    <lineage>
        <taxon>Bacteria</taxon>
        <taxon>Pseudomonadati</taxon>
        <taxon>Planctomycetota</taxon>
        <taxon>Planctomycetia</taxon>
        <taxon>Pirellulales</taxon>
        <taxon>Pirellulaceae</taxon>
        <taxon>Stieleria</taxon>
    </lineage>
</organism>
<feature type="region of interest" description="Disordered" evidence="1">
    <location>
        <begin position="158"/>
        <end position="222"/>
    </location>
</feature>
<name>A0A5C5ZUW3_9BACT</name>
<comment type="caution">
    <text evidence="2">The sequence shown here is derived from an EMBL/GenBank/DDBJ whole genome shotgun (WGS) entry which is preliminary data.</text>
</comment>
<evidence type="ECO:0000313" key="3">
    <source>
        <dbReference type="Proteomes" id="UP000320176"/>
    </source>
</evidence>
<reference evidence="2 3" key="1">
    <citation type="submission" date="2019-02" db="EMBL/GenBank/DDBJ databases">
        <title>Deep-cultivation of Planctomycetes and their phenomic and genomic characterization uncovers novel biology.</title>
        <authorList>
            <person name="Wiegand S."/>
            <person name="Jogler M."/>
            <person name="Boedeker C."/>
            <person name="Pinto D."/>
            <person name="Vollmers J."/>
            <person name="Rivas-Marin E."/>
            <person name="Kohn T."/>
            <person name="Peeters S.H."/>
            <person name="Heuer A."/>
            <person name="Rast P."/>
            <person name="Oberbeckmann S."/>
            <person name="Bunk B."/>
            <person name="Jeske O."/>
            <person name="Meyerdierks A."/>
            <person name="Storesund J.E."/>
            <person name="Kallscheuer N."/>
            <person name="Luecker S."/>
            <person name="Lage O.M."/>
            <person name="Pohl T."/>
            <person name="Merkel B.J."/>
            <person name="Hornburger P."/>
            <person name="Mueller R.-W."/>
            <person name="Bruemmer F."/>
            <person name="Labrenz M."/>
            <person name="Spormann A.M."/>
            <person name="Op Den Camp H."/>
            <person name="Overmann J."/>
            <person name="Amann R."/>
            <person name="Jetten M.S.M."/>
            <person name="Mascher T."/>
            <person name="Medema M.H."/>
            <person name="Devos D.P."/>
            <person name="Kaster A.-K."/>
            <person name="Ovreas L."/>
            <person name="Rohde M."/>
            <person name="Galperin M.Y."/>
            <person name="Jogler C."/>
        </authorList>
    </citation>
    <scope>NUCLEOTIDE SEQUENCE [LARGE SCALE GENOMIC DNA]</scope>
    <source>
        <strain evidence="2 3">Pla52n</strain>
    </source>
</reference>
<dbReference type="Proteomes" id="UP000320176">
    <property type="component" value="Unassembled WGS sequence"/>
</dbReference>
<proteinExistence type="predicted"/>
<protein>
    <submittedName>
        <fullName evidence="2">Uncharacterized protein</fullName>
    </submittedName>
</protein>
<evidence type="ECO:0000313" key="2">
    <source>
        <dbReference type="EMBL" id="TWT91312.1"/>
    </source>
</evidence>
<feature type="compositionally biased region" description="Polar residues" evidence="1">
    <location>
        <begin position="158"/>
        <end position="203"/>
    </location>
</feature>